<dbReference type="EMBL" id="MN739920">
    <property type="protein sequence ID" value="QHT77646.1"/>
    <property type="molecule type" value="Genomic_DNA"/>
</dbReference>
<evidence type="ECO:0000313" key="1">
    <source>
        <dbReference type="EMBL" id="QHT77646.1"/>
    </source>
</evidence>
<organism evidence="1">
    <name type="scientific">viral metagenome</name>
    <dbReference type="NCBI Taxonomy" id="1070528"/>
    <lineage>
        <taxon>unclassified sequences</taxon>
        <taxon>metagenomes</taxon>
        <taxon>organismal metagenomes</taxon>
    </lineage>
</organism>
<name>A0A6C0HBR3_9ZZZZ</name>
<reference evidence="1" key="1">
    <citation type="journal article" date="2020" name="Nature">
        <title>Giant virus diversity and host interactions through global metagenomics.</title>
        <authorList>
            <person name="Schulz F."/>
            <person name="Roux S."/>
            <person name="Paez-Espino D."/>
            <person name="Jungbluth S."/>
            <person name="Walsh D.A."/>
            <person name="Denef V.J."/>
            <person name="McMahon K.D."/>
            <person name="Konstantinidis K.T."/>
            <person name="Eloe-Fadrosh E.A."/>
            <person name="Kyrpides N.C."/>
            <person name="Woyke T."/>
        </authorList>
    </citation>
    <scope>NUCLEOTIDE SEQUENCE</scope>
    <source>
        <strain evidence="1">GVMAG-M-3300023179-90</strain>
    </source>
</reference>
<proteinExistence type="predicted"/>
<accession>A0A6C0HBR3</accession>
<sequence>MSETNSDYENENEYYHMVEDDNFNDSDNSDGEDYDFLEQLDNLYEEDEWHIEADKIPNKYYIGICKRSNHYKSQYLLLNSISSKLFYKTNYATMIAYLKEYSIIYVAEPKLEIMKFTPIHEDVYSVVIKTHWIRLIQRHWKKIISARKHIYKMRGTIDSLRYFETHGRYPYGLNVNPILYGMLCEYAK</sequence>
<protein>
    <submittedName>
        <fullName evidence="1">Uncharacterized protein</fullName>
    </submittedName>
</protein>
<dbReference type="AlphaFoldDB" id="A0A6C0HBR3"/>